<keyword evidence="2" id="KW-1185">Reference proteome</keyword>
<name>A0A2W1JQB3_9CYAN</name>
<accession>A0A2W1JQB3</accession>
<protein>
    <recommendedName>
        <fullName evidence="3">DUF177 domain-containing protein</fullName>
    </recommendedName>
</protein>
<gene>
    <name evidence="1" type="ORF">C1752_01973</name>
</gene>
<dbReference type="RefSeq" id="WP_110985939.1">
    <property type="nucleotide sequence ID" value="NZ_CAWNWM010000005.1"/>
</dbReference>
<dbReference type="EMBL" id="PQWO01000005">
    <property type="protein sequence ID" value="PZD73605.1"/>
    <property type="molecule type" value="Genomic_DNA"/>
</dbReference>
<dbReference type="Pfam" id="PF02620">
    <property type="entry name" value="YceD"/>
    <property type="match status" value="1"/>
</dbReference>
<evidence type="ECO:0008006" key="3">
    <source>
        <dbReference type="Google" id="ProtNLM"/>
    </source>
</evidence>
<dbReference type="InterPro" id="IPR003772">
    <property type="entry name" value="YceD"/>
</dbReference>
<reference evidence="1 2" key="1">
    <citation type="journal article" date="2018" name="Sci. Rep.">
        <title>A novel species of the marine cyanobacterium Acaryochloris with a unique pigment content and lifestyle.</title>
        <authorList>
            <person name="Partensky F."/>
            <person name="Six C."/>
            <person name="Ratin M."/>
            <person name="Garczarek L."/>
            <person name="Vaulot D."/>
            <person name="Probert I."/>
            <person name="Calteau A."/>
            <person name="Gourvil P."/>
            <person name="Marie D."/>
            <person name="Grebert T."/>
            <person name="Bouchier C."/>
            <person name="Le Panse S."/>
            <person name="Gachenot M."/>
            <person name="Rodriguez F."/>
            <person name="Garrido J.L."/>
        </authorList>
    </citation>
    <scope>NUCLEOTIDE SEQUENCE [LARGE SCALE GENOMIC DNA]</scope>
    <source>
        <strain evidence="1 2">RCC1774</strain>
    </source>
</reference>
<proteinExistence type="predicted"/>
<evidence type="ECO:0000313" key="2">
    <source>
        <dbReference type="Proteomes" id="UP000248857"/>
    </source>
</evidence>
<dbReference type="Proteomes" id="UP000248857">
    <property type="component" value="Unassembled WGS sequence"/>
</dbReference>
<dbReference type="OrthoDB" id="9786554at2"/>
<organism evidence="1 2">
    <name type="scientific">Acaryochloris thomasi RCC1774</name>
    <dbReference type="NCBI Taxonomy" id="1764569"/>
    <lineage>
        <taxon>Bacteria</taxon>
        <taxon>Bacillati</taxon>
        <taxon>Cyanobacteriota</taxon>
        <taxon>Cyanophyceae</taxon>
        <taxon>Acaryochloridales</taxon>
        <taxon>Acaryochloridaceae</taxon>
        <taxon>Acaryochloris</taxon>
        <taxon>Acaryochloris thomasi</taxon>
    </lineage>
</organism>
<sequence>MDAIYIPQLEKARQQTELINVNECLTSLDSLTPVKGQLKAVHQGNYLQVSAQVETIVTLTCDRCLQQYNHRLAADVAEMLWFETDGADLEAEITLEGPVETISPQGYFEPDDWLYQQLCLQWPQCQICSSDCKGMDQELMATGYQGNDHRWAALEALKRTLVDSQEP</sequence>
<evidence type="ECO:0000313" key="1">
    <source>
        <dbReference type="EMBL" id="PZD73605.1"/>
    </source>
</evidence>
<dbReference type="AlphaFoldDB" id="A0A2W1JQB3"/>
<comment type="caution">
    <text evidence="1">The sequence shown here is derived from an EMBL/GenBank/DDBJ whole genome shotgun (WGS) entry which is preliminary data.</text>
</comment>